<accession>A0A1J4J5V9</accession>
<feature type="transmembrane region" description="Helical" evidence="1">
    <location>
        <begin position="115"/>
        <end position="134"/>
    </location>
</feature>
<reference evidence="2" key="1">
    <citation type="submission" date="2016-10" db="EMBL/GenBank/DDBJ databases">
        <authorList>
            <person name="Benchimol M."/>
            <person name="Almeida L.G."/>
            <person name="Vasconcelos A.T."/>
            <person name="Perreira-Neves A."/>
            <person name="Rosa I.A."/>
            <person name="Tasca T."/>
            <person name="Bogo M.R."/>
            <person name="de Souza W."/>
        </authorList>
    </citation>
    <scope>NUCLEOTIDE SEQUENCE [LARGE SCALE GENOMIC DNA]</scope>
    <source>
        <strain evidence="2">K</strain>
    </source>
</reference>
<keyword evidence="1" id="KW-1133">Transmembrane helix</keyword>
<evidence type="ECO:0000313" key="3">
    <source>
        <dbReference type="Proteomes" id="UP000179807"/>
    </source>
</evidence>
<dbReference type="GeneID" id="94830919"/>
<keyword evidence="3" id="KW-1185">Reference proteome</keyword>
<proteinExistence type="predicted"/>
<gene>
    <name evidence="2" type="ORF">TRFO_11751</name>
</gene>
<dbReference type="RefSeq" id="XP_068346672.1">
    <property type="nucleotide sequence ID" value="XM_068496215.1"/>
</dbReference>
<evidence type="ECO:0000313" key="2">
    <source>
        <dbReference type="EMBL" id="OHS93535.1"/>
    </source>
</evidence>
<dbReference type="AlphaFoldDB" id="A0A1J4J5V9"/>
<feature type="transmembrane region" description="Helical" evidence="1">
    <location>
        <begin position="67"/>
        <end position="83"/>
    </location>
</feature>
<feature type="transmembrane region" description="Helical" evidence="1">
    <location>
        <begin position="41"/>
        <end position="61"/>
    </location>
</feature>
<organism evidence="2 3">
    <name type="scientific">Tritrichomonas foetus</name>
    <dbReference type="NCBI Taxonomy" id="1144522"/>
    <lineage>
        <taxon>Eukaryota</taxon>
        <taxon>Metamonada</taxon>
        <taxon>Parabasalia</taxon>
        <taxon>Tritrichomonadida</taxon>
        <taxon>Tritrichomonadidae</taxon>
        <taxon>Tritrichomonas</taxon>
    </lineage>
</organism>
<comment type="caution">
    <text evidence="2">The sequence shown here is derived from an EMBL/GenBank/DDBJ whole genome shotgun (WGS) entry which is preliminary data.</text>
</comment>
<evidence type="ECO:0008006" key="4">
    <source>
        <dbReference type="Google" id="ProtNLM"/>
    </source>
</evidence>
<protein>
    <recommendedName>
        <fullName evidence="4">Transmembrane protein</fullName>
    </recommendedName>
</protein>
<sequence>MSSKSKYQTRNYSPIFNQFDSDEQKQVISNLQLDNQRQEKIIKIILNSTNFVAMIVILITGGLEKNFGQYFIFSLLFLANIAFQTFDIFVGLIFITIAPILSMLSFFLYSNGVSGPTYSSILLTFCIVLSLEIIMKNTEKKYLDEIKELNETSNLIQYIEQS</sequence>
<evidence type="ECO:0000256" key="1">
    <source>
        <dbReference type="SAM" id="Phobius"/>
    </source>
</evidence>
<dbReference type="EMBL" id="MLAK01001393">
    <property type="protein sequence ID" value="OHS93535.1"/>
    <property type="molecule type" value="Genomic_DNA"/>
</dbReference>
<dbReference type="Proteomes" id="UP000179807">
    <property type="component" value="Unassembled WGS sequence"/>
</dbReference>
<keyword evidence="1" id="KW-0472">Membrane</keyword>
<feature type="transmembrane region" description="Helical" evidence="1">
    <location>
        <begin position="88"/>
        <end position="109"/>
    </location>
</feature>
<dbReference type="VEuPathDB" id="TrichDB:TRFO_11751"/>
<keyword evidence="1" id="KW-0812">Transmembrane</keyword>
<name>A0A1J4J5V9_9EUKA</name>